<sequence>MNVFKCHQCVGYLVQSRRVEDICRRDTNSPEELQQEISQSGDNNLQLRCPRCRRLMDKEDQPGTATFALDRCRSCEWVWFDSGELARFQIRYEATAQGRDAARFRKRSRQMTPEEQRVFEHNLANLPDGDSSLASAIGDGLVESLRGFLSELLRR</sequence>
<name>M5SKB3_9BACT</name>
<evidence type="ECO:0000313" key="1">
    <source>
        <dbReference type="EMBL" id="EMI26664.1"/>
    </source>
</evidence>
<dbReference type="Proteomes" id="UP000011996">
    <property type="component" value="Unassembled WGS sequence"/>
</dbReference>
<dbReference type="EMBL" id="ANOF01000087">
    <property type="protein sequence ID" value="EMI26664.1"/>
    <property type="molecule type" value="Genomic_DNA"/>
</dbReference>
<comment type="caution">
    <text evidence="1">The sequence shown here is derived from an EMBL/GenBank/DDBJ whole genome shotgun (WGS) entry which is preliminary data.</text>
</comment>
<gene>
    <name evidence="1" type="ORF">RESH_02781</name>
</gene>
<dbReference type="AlphaFoldDB" id="M5SKB3"/>
<reference evidence="1 2" key="1">
    <citation type="journal article" date="2013" name="Mar. Genomics">
        <title>Expression of sulfatases in Rhodopirellula baltica and the diversity of sulfatases in the genus Rhodopirellula.</title>
        <authorList>
            <person name="Wegner C.E."/>
            <person name="Richter-Heitmann T."/>
            <person name="Klindworth A."/>
            <person name="Klockow C."/>
            <person name="Richter M."/>
            <person name="Achstetter T."/>
            <person name="Glockner F.O."/>
            <person name="Harder J."/>
        </authorList>
    </citation>
    <scope>NUCLEOTIDE SEQUENCE [LARGE SCALE GENOMIC DNA]</scope>
    <source>
        <strain evidence="1 2">SH398</strain>
    </source>
</reference>
<proteinExistence type="predicted"/>
<protein>
    <submittedName>
        <fullName evidence="1">Uncharacterized protein</fullName>
    </submittedName>
</protein>
<evidence type="ECO:0000313" key="2">
    <source>
        <dbReference type="Proteomes" id="UP000011996"/>
    </source>
</evidence>
<dbReference type="STRING" id="1263868.RESH_02781"/>
<organism evidence="1 2">
    <name type="scientific">Rhodopirellula europaea SH398</name>
    <dbReference type="NCBI Taxonomy" id="1263868"/>
    <lineage>
        <taxon>Bacteria</taxon>
        <taxon>Pseudomonadati</taxon>
        <taxon>Planctomycetota</taxon>
        <taxon>Planctomycetia</taxon>
        <taxon>Pirellulales</taxon>
        <taxon>Pirellulaceae</taxon>
        <taxon>Rhodopirellula</taxon>
    </lineage>
</organism>
<accession>M5SKB3</accession>
<dbReference type="PATRIC" id="fig|1263868.3.peg.3014"/>